<feature type="compositionally biased region" description="Low complexity" evidence="16">
    <location>
        <begin position="737"/>
        <end position="747"/>
    </location>
</feature>
<comment type="similarity">
    <text evidence="14">In the central section; belongs to the AAA ATPase family.</text>
</comment>
<dbReference type="InterPro" id="IPR011546">
    <property type="entry name" value="Pept_M41_FtsH_extracell"/>
</dbReference>
<feature type="compositionally biased region" description="Low complexity" evidence="16">
    <location>
        <begin position="706"/>
        <end position="723"/>
    </location>
</feature>
<name>A0ABU8T834_9PSEU</name>
<evidence type="ECO:0000256" key="1">
    <source>
        <dbReference type="ARBA" id="ARBA00004370"/>
    </source>
</evidence>
<comment type="subunit">
    <text evidence="14">Homohexamer.</text>
</comment>
<keyword evidence="6 14" id="KW-0479">Metal-binding</keyword>
<keyword evidence="3 14" id="KW-1003">Cell membrane</keyword>
<dbReference type="PANTHER" id="PTHR23076:SF97">
    <property type="entry name" value="ATP-DEPENDENT ZINC METALLOPROTEASE YME1L1"/>
    <property type="match status" value="1"/>
</dbReference>
<comment type="similarity">
    <text evidence="15">Belongs to the AAA ATPase family.</text>
</comment>
<protein>
    <recommendedName>
        <fullName evidence="14">ATP-dependent zinc metalloprotease FtsH</fullName>
        <ecNumber evidence="14">3.4.24.-</ecNumber>
    </recommendedName>
</protein>
<dbReference type="InterPro" id="IPR000642">
    <property type="entry name" value="Peptidase_M41"/>
</dbReference>
<evidence type="ECO:0000256" key="12">
    <source>
        <dbReference type="ARBA" id="ARBA00023049"/>
    </source>
</evidence>
<keyword evidence="10 14" id="KW-0067">ATP-binding</keyword>
<evidence type="ECO:0000256" key="9">
    <source>
        <dbReference type="ARBA" id="ARBA00022833"/>
    </source>
</evidence>
<comment type="similarity">
    <text evidence="2 14">In the C-terminal section; belongs to the peptidase M41 family.</text>
</comment>
<feature type="transmembrane region" description="Helical" evidence="14">
    <location>
        <begin position="115"/>
        <end position="137"/>
    </location>
</feature>
<dbReference type="InterPro" id="IPR003959">
    <property type="entry name" value="ATPase_AAA_core"/>
</dbReference>
<feature type="binding site" evidence="14">
    <location>
        <position position="430"/>
    </location>
    <ligand>
        <name>Zn(2+)</name>
        <dbReference type="ChEBI" id="CHEBI:29105"/>
        <note>catalytic</note>
    </ligand>
</feature>
<keyword evidence="19" id="KW-1185">Reference proteome</keyword>
<dbReference type="InterPro" id="IPR003593">
    <property type="entry name" value="AAA+_ATPase"/>
</dbReference>
<feature type="compositionally biased region" description="Gly residues" evidence="16">
    <location>
        <begin position="694"/>
        <end position="705"/>
    </location>
</feature>
<feature type="compositionally biased region" description="Pro residues" evidence="16">
    <location>
        <begin position="782"/>
        <end position="796"/>
    </location>
</feature>
<dbReference type="PANTHER" id="PTHR23076">
    <property type="entry name" value="METALLOPROTEASE M41 FTSH"/>
    <property type="match status" value="1"/>
</dbReference>
<evidence type="ECO:0000313" key="19">
    <source>
        <dbReference type="Proteomes" id="UP001364211"/>
    </source>
</evidence>
<comment type="cofactor">
    <cofactor evidence="14">
        <name>Zn(2+)</name>
        <dbReference type="ChEBI" id="CHEBI:29105"/>
    </cofactor>
    <text evidence="14">Binds 1 zinc ion per subunit.</text>
</comment>
<evidence type="ECO:0000256" key="10">
    <source>
        <dbReference type="ARBA" id="ARBA00022840"/>
    </source>
</evidence>
<keyword evidence="4 14" id="KW-0645">Protease</keyword>
<feature type="compositionally biased region" description="Gly residues" evidence="16">
    <location>
        <begin position="800"/>
        <end position="813"/>
    </location>
</feature>
<comment type="function">
    <text evidence="14">Acts as a processive, ATP-dependent zinc metallopeptidase for both cytoplasmic and membrane proteins. Plays a role in the quality control of integral membrane proteins.</text>
</comment>
<dbReference type="EMBL" id="JBBJUP010000008">
    <property type="protein sequence ID" value="MEJ8279560.1"/>
    <property type="molecule type" value="Genomic_DNA"/>
</dbReference>
<organism evidence="18 19">
    <name type="scientific">Pseudonocardia spirodelae</name>
    <dbReference type="NCBI Taxonomy" id="3133431"/>
    <lineage>
        <taxon>Bacteria</taxon>
        <taxon>Bacillati</taxon>
        <taxon>Actinomycetota</taxon>
        <taxon>Actinomycetes</taxon>
        <taxon>Pseudonocardiales</taxon>
        <taxon>Pseudonocardiaceae</taxon>
        <taxon>Pseudonocardia</taxon>
    </lineage>
</organism>
<dbReference type="Pfam" id="PF00004">
    <property type="entry name" value="AAA"/>
    <property type="match status" value="1"/>
</dbReference>
<evidence type="ECO:0000256" key="14">
    <source>
        <dbReference type="HAMAP-Rule" id="MF_01458"/>
    </source>
</evidence>
<evidence type="ECO:0000256" key="4">
    <source>
        <dbReference type="ARBA" id="ARBA00022670"/>
    </source>
</evidence>
<dbReference type="Proteomes" id="UP001364211">
    <property type="component" value="Unassembled WGS sequence"/>
</dbReference>
<evidence type="ECO:0000256" key="11">
    <source>
        <dbReference type="ARBA" id="ARBA00022989"/>
    </source>
</evidence>
<dbReference type="EC" id="3.4.24.-" evidence="14"/>
<sequence>MDRKRLLRNPLIWILVALLIYLGFSSLFDDTRGYTEVSTSVALTQVQQGNVRDALVEDREQQLRLTLDRPIPVDGTETTQIITQYPAQLSGQIFDQVRQVPGIAQYDTVVRQDSFLSTLLITMIPLALVLILLFWFLNNAQGGGNRVMSFGKSKAKQLNKDMPKNTFSDVAGADEAVEELYEIKDFLQNPGRYQALGAKIPKGVLLYGPPGTGKTLLARAVAGEAGVPFYTISGSDFVEMFVGVGASRVRDLFEQAKQNAPCIIFVDEIDAVGRQRGAGLGGGHDEREQTLNQLLVEMDGFDARGGIILIAATNRPDILDPALLRPGRFDRQIPVGAPDLAGRRRILEVHAKGKPFGDDVDFTALAKRTVGMSGADLANVINEAALLTAREHGSRITGAALEESVDRVVGGPRRKSKIVSEREKKITAYHEGGHALAAWAMPDLEPVYKLTILPRGRTGGHALVVPEDDKGLMTRAEMIARLVFAMGGRSAEELVFHEPTTGASSDIDQATKIARAMVTEYGMSAKLGAVRYGREQGDPFLGRSMGNQADYSLEVAHEIDEEVRKLIEAAHTEAWEILNTYRDVLDDLVLELLDKETLNRRDLERIFGSVEKRPRITAFDDFGVRTPSEKPPIKTPRELAHERGETWPEPDERTPAPIGSGAANGYGDAPGTPGASPFPAGGSAPARPDAPDDGGYGTPNGGTPNGGAPHHGAPGNGVPAHGGPAHGGPAHGGPGNGYAAPGNGHPASPGPYAGQQPPNAVAPNYGAPPDWRPATTPQGQSWPPPNWAPPQQPGPQPGHHGNGAGAHGNGAPGGRDTDAGDQRRGHDPEAGH</sequence>
<feature type="transmembrane region" description="Helical" evidence="14">
    <location>
        <begin position="12"/>
        <end position="28"/>
    </location>
</feature>
<evidence type="ECO:0000256" key="16">
    <source>
        <dbReference type="SAM" id="MobiDB-lite"/>
    </source>
</evidence>
<keyword evidence="13 14" id="KW-0472">Membrane</keyword>
<feature type="domain" description="AAA+ ATPase" evidence="17">
    <location>
        <begin position="200"/>
        <end position="339"/>
    </location>
</feature>
<dbReference type="InterPro" id="IPR005936">
    <property type="entry name" value="FtsH"/>
</dbReference>
<feature type="compositionally biased region" description="Basic and acidic residues" evidence="16">
    <location>
        <begin position="627"/>
        <end position="654"/>
    </location>
</feature>
<evidence type="ECO:0000313" key="18">
    <source>
        <dbReference type="EMBL" id="MEJ8279560.1"/>
    </source>
</evidence>
<evidence type="ECO:0000256" key="8">
    <source>
        <dbReference type="ARBA" id="ARBA00022801"/>
    </source>
</evidence>
<dbReference type="CDD" id="cd19501">
    <property type="entry name" value="RecA-like_FtsH"/>
    <property type="match status" value="1"/>
</dbReference>
<dbReference type="Gene3D" id="3.40.50.300">
    <property type="entry name" value="P-loop containing nucleotide triphosphate hydrolases"/>
    <property type="match status" value="1"/>
</dbReference>
<evidence type="ECO:0000256" key="15">
    <source>
        <dbReference type="RuleBase" id="RU003651"/>
    </source>
</evidence>
<feature type="active site" evidence="14">
    <location>
        <position position="431"/>
    </location>
</feature>
<dbReference type="PROSITE" id="PS00674">
    <property type="entry name" value="AAA"/>
    <property type="match status" value="1"/>
</dbReference>
<evidence type="ECO:0000256" key="3">
    <source>
        <dbReference type="ARBA" id="ARBA00022475"/>
    </source>
</evidence>
<keyword evidence="11 14" id="KW-1133">Transmembrane helix</keyword>
<dbReference type="Pfam" id="PF17862">
    <property type="entry name" value="AAA_lid_3"/>
    <property type="match status" value="1"/>
</dbReference>
<dbReference type="InterPro" id="IPR003960">
    <property type="entry name" value="ATPase_AAA_CS"/>
</dbReference>
<dbReference type="SMART" id="SM00382">
    <property type="entry name" value="AAA"/>
    <property type="match status" value="1"/>
</dbReference>
<dbReference type="RefSeq" id="WP_340289429.1">
    <property type="nucleotide sequence ID" value="NZ_JBBJUP010000008.1"/>
</dbReference>
<feature type="binding site" evidence="14">
    <location>
        <position position="506"/>
    </location>
    <ligand>
        <name>Zn(2+)</name>
        <dbReference type="ChEBI" id="CHEBI:29105"/>
        <note>catalytic</note>
    </ligand>
</feature>
<dbReference type="InterPro" id="IPR041569">
    <property type="entry name" value="AAA_lid_3"/>
</dbReference>
<keyword evidence="12 14" id="KW-0482">Metalloprotease</keyword>
<dbReference type="Pfam" id="PF01434">
    <property type="entry name" value="Peptidase_M41"/>
    <property type="match status" value="1"/>
</dbReference>
<comment type="subcellular location">
    <subcellularLocation>
        <location evidence="14">Cell membrane</location>
        <topology evidence="14">Multi-pass membrane protein</topology>
        <orientation evidence="14">Cytoplasmic side</orientation>
    </subcellularLocation>
    <subcellularLocation>
        <location evidence="1">Membrane</location>
    </subcellularLocation>
</comment>
<keyword evidence="5 14" id="KW-0812">Transmembrane</keyword>
<dbReference type="SUPFAM" id="SSF140990">
    <property type="entry name" value="FtsH protease domain-like"/>
    <property type="match status" value="1"/>
</dbReference>
<dbReference type="GO" id="GO:0008237">
    <property type="term" value="F:metallopeptidase activity"/>
    <property type="evidence" value="ECO:0007669"/>
    <property type="project" value="UniProtKB-KW"/>
</dbReference>
<keyword evidence="7 14" id="KW-0547">Nucleotide-binding</keyword>
<dbReference type="Pfam" id="PF06480">
    <property type="entry name" value="FtsH_ext"/>
    <property type="match status" value="1"/>
</dbReference>
<dbReference type="Gene3D" id="1.20.58.760">
    <property type="entry name" value="Peptidase M41"/>
    <property type="match status" value="1"/>
</dbReference>
<gene>
    <name evidence="14 18" type="primary">ftsH</name>
    <name evidence="18" type="ORF">WJX68_11515</name>
</gene>
<feature type="binding site" evidence="14">
    <location>
        <position position="434"/>
    </location>
    <ligand>
        <name>Zn(2+)</name>
        <dbReference type="ChEBI" id="CHEBI:29105"/>
        <note>catalytic</note>
    </ligand>
</feature>
<feature type="binding site" evidence="14">
    <location>
        <begin position="208"/>
        <end position="215"/>
    </location>
    <ligand>
        <name>ATP</name>
        <dbReference type="ChEBI" id="CHEBI:30616"/>
    </ligand>
</feature>
<evidence type="ECO:0000256" key="6">
    <source>
        <dbReference type="ARBA" id="ARBA00022723"/>
    </source>
</evidence>
<evidence type="ECO:0000256" key="13">
    <source>
        <dbReference type="ARBA" id="ARBA00023136"/>
    </source>
</evidence>
<dbReference type="SUPFAM" id="SSF52540">
    <property type="entry name" value="P-loop containing nucleoside triphosphate hydrolases"/>
    <property type="match status" value="1"/>
</dbReference>
<feature type="compositionally biased region" description="Gly residues" evidence="16">
    <location>
        <begin position="724"/>
        <end position="736"/>
    </location>
</feature>
<keyword evidence="8 14" id="KW-0378">Hydrolase</keyword>
<dbReference type="HAMAP" id="MF_01458">
    <property type="entry name" value="FtsH"/>
    <property type="match status" value="1"/>
</dbReference>
<evidence type="ECO:0000256" key="5">
    <source>
        <dbReference type="ARBA" id="ARBA00022692"/>
    </source>
</evidence>
<comment type="caution">
    <text evidence="18">The sequence shown here is derived from an EMBL/GenBank/DDBJ whole genome shotgun (WGS) entry which is preliminary data.</text>
</comment>
<keyword evidence="9 14" id="KW-0862">Zinc</keyword>
<evidence type="ECO:0000256" key="2">
    <source>
        <dbReference type="ARBA" id="ARBA00010044"/>
    </source>
</evidence>
<reference evidence="18 19" key="1">
    <citation type="submission" date="2024-03" db="EMBL/GenBank/DDBJ databases">
        <title>Draft genome sequence of Pseudonocardia sp. DW16-2.</title>
        <authorList>
            <person name="Duangmal K."/>
        </authorList>
    </citation>
    <scope>NUCLEOTIDE SEQUENCE [LARGE SCALE GENOMIC DNA]</scope>
    <source>
        <strain evidence="18 19">DW16-2</strain>
    </source>
</reference>
<evidence type="ECO:0000259" key="17">
    <source>
        <dbReference type="SMART" id="SM00382"/>
    </source>
</evidence>
<dbReference type="NCBIfam" id="TIGR01241">
    <property type="entry name" value="FtsH_fam"/>
    <property type="match status" value="1"/>
</dbReference>
<feature type="compositionally biased region" description="Basic and acidic residues" evidence="16">
    <location>
        <begin position="815"/>
        <end position="832"/>
    </location>
</feature>
<dbReference type="Gene3D" id="1.10.8.60">
    <property type="match status" value="1"/>
</dbReference>
<proteinExistence type="inferred from homology"/>
<accession>A0ABU8T834</accession>
<evidence type="ECO:0000256" key="7">
    <source>
        <dbReference type="ARBA" id="ARBA00022741"/>
    </source>
</evidence>
<feature type="region of interest" description="Disordered" evidence="16">
    <location>
        <begin position="621"/>
        <end position="832"/>
    </location>
</feature>
<feature type="compositionally biased region" description="Low complexity" evidence="16">
    <location>
        <begin position="669"/>
        <end position="686"/>
    </location>
</feature>
<dbReference type="InterPro" id="IPR027417">
    <property type="entry name" value="P-loop_NTPase"/>
</dbReference>
<dbReference type="InterPro" id="IPR037219">
    <property type="entry name" value="Peptidase_M41-like"/>
</dbReference>